<gene>
    <name evidence="2" type="ORF">M9Y10_038648</name>
</gene>
<organism evidence="2 3">
    <name type="scientific">Tritrichomonas musculus</name>
    <dbReference type="NCBI Taxonomy" id="1915356"/>
    <lineage>
        <taxon>Eukaryota</taxon>
        <taxon>Metamonada</taxon>
        <taxon>Parabasalia</taxon>
        <taxon>Tritrichomonadida</taxon>
        <taxon>Tritrichomonadidae</taxon>
        <taxon>Tritrichomonas</taxon>
    </lineage>
</organism>
<evidence type="ECO:0000256" key="1">
    <source>
        <dbReference type="SAM" id="MobiDB-lite"/>
    </source>
</evidence>
<dbReference type="PANTHER" id="PTHR33487:SF1">
    <property type="entry name" value="CILIA- AND FLAGELLA-ASSOCIATED PROTEIN 54"/>
    <property type="match status" value="1"/>
</dbReference>
<accession>A0ABR2KAU1</accession>
<feature type="region of interest" description="Disordered" evidence="1">
    <location>
        <begin position="2169"/>
        <end position="2199"/>
    </location>
</feature>
<feature type="region of interest" description="Disordered" evidence="1">
    <location>
        <begin position="202"/>
        <end position="227"/>
    </location>
</feature>
<feature type="compositionally biased region" description="Basic and acidic residues" evidence="1">
    <location>
        <begin position="2327"/>
        <end position="2338"/>
    </location>
</feature>
<sequence>MSADAKLTMYHLSEIENTITLIFKYDPHLQFIDSFEKLNHQFNDIIQLLTTHCQNEREYWIIYDAVIVLLPYLDRLIFEGYSDQILEFLLTLNSKLGSNFIFCTSRFIPLRLQLFTTICSAFANTQESREKDAAEFINSFKDELNLLKQLEESNVNGLSITITLCNNQKQKLSDLFDVAYTVINLMSVHFITSIKIDFEDKSKQKGQQPKKKGAQKEKEEETSQPIPIPSMDTAQLIINAFNSPLKKGEYNNKYSSIISAWTNPECQLGPMILYRLIFSFLKAGKLSTENLTNLKNALPDDLIVQLSIAISEEKWQDISDILFQIPYDDIELDFQFFNEIALKIWNRFSSGKIEDPMVLKGVLHILVLSPSSDPIVTALTALHYTWHLDSLEMYQEAIEASEGAIDVIESYRDIFSTRKTNHIVPPTYRIPNSPHSSDTINYEKWIECLHTDLLTIWIRSKLKRGLQIDIELEKERYSQEMEATMDECIRTKKLNGILSQKQQQEFDNLLNRPFKHPIHSEATEQELMTYFKANKAGKALLFTQMSFFRPQKADALLEKARQMMKEHEKVQKNQKLNNSVLFVNRSEIGLIFTSKVPGEKTVCVFGKEVVGATGLTTQNTALMGTGVRQEDSEPFIISKLKANTEYSFGFGAYDSSNELIDTITTPFTVTTYHPLCDEMIWSYIASASYQLGEMSSFDVALSSLLGHFTAVSEKGHDHEYFNNMNPFNRFDLKKESFEEPAPSLRAFVTSLIMAGRLFASSKPMHATAFQKVALIVSVALKNSQLALSVCNEIMATIYPIINNTFNTSWFVSPLLYVIDTLRINKETAGTELHQSLLSKSSFALDSVFVKLYQEKQIVDLVASSVLEMPESQLRTNFALFASKNRFLPQIKGNNKSSDPGLQVKIMAAQMYKANPDKSFDDFFSKYKNDDNFAQIAVFLISAAHNEGKFELAIKWCNSALDFLRSELAELCKKKEEQPKDESRSQSKMQGKKKPAKSKKNEPPPPTEEELAELKASAKIKEVWKRYKERYDKNNKFYQLNKFRAALNLFLAICMIETDQQMIAISNLSNSFVKIAPPAKKNNEKKSRPPRQNVEKKATFITDETCGVDFSESNNRQEEEEESENDNQIIRALRRSIVLANRSDDEITIKSATIYCQHYISTIFKENENNSNSTEITFGSYLASHAFVLIKNASLDEKSTQKLLREFLLLMLKKNQIDKIKLVLSEACQMSSKSGNLIWIIENLLDGDDELTNALNDAKNSILLRRDNSDNVFNQVNTILKKIQRPSLFPDEASILEKDQKFLIKRVTDASNLLQKKLKLSMSVSLVTKLSFLLYKKGENAIATTKLCEALESHFKMVKAFEKVETILKNQTEESFYKEHSWAGCLSIFVISSLISMNIDKQQRSLPHINHHLRETSMNLTRLAAFALSSLFANSPLNPKKQVDFAEFEPVEIVPGFDIFSDLDPNQPLLEAPPAEFVATSITHLISSMESYELYFEMFKPLSFARHFFRFIVREKRGLARFRLLTVMTCSRYGLLSSAFKILNDVITSYGESKITRESSLYNDDSISKRIQFISSEPAGSPTNINAARSISTTALVDQISTQYGFPLSCLFVVSVSRLLQAIAKSADPSTALNTESFTPAGNGKKHRNASDKSRIGHAPKKSEESQPNSAASVSNEVFEVCMKACEALVTAQVAKEFTAEQSLMKLELVLEQAVICMTLWKWEDAISISHSVLNSAYFSVASSLTYLNMSALNPIGFVLVAKRIICNASYNINDYKTTEKYASEVSPYHRALVLIRKADFEGAAHILTQISMIKPITQFYKEHVLSVAQLIFLFMMDTKLIEKMKEKVSNNQRSLLNPLEMIKKLNQTVFSFYTDQLKLNEERSYFLIDAHLLVRLKHLEALVNVHFKGDVNPIEILAEAQTLLSTRCSYVSHGLSFLLNATVSRIQMQSFLHSSPSLIQLWNQDVDSSVLGSRIPQDFVEKMSLLLQTVFAQYPDCVVHPISQQLILDLSILSGVSLTQNINDRTKRLELSLATLNVAYAVRTSRRFVQSLIATSPDSYPQAFSCPLLIFNDNKGCKFREIAASYYANVCSLDLPLFDTEMTEMRTLLCFKCFEDQLSSFKSLYNSNENAVLTMDAGQIVGQWYKADANIFTQHVVNSISPPGNASAINSARSGSTRKRGLDSSTVASRNTNKSNVSLSARGSNVGIRKAGSKTMMLKGTLFFFIGIIVEYEEKEKEKKKSPTKSPKNGNNNDENAGSGKSDPVKLIPLMIAAQQNDLKTCCSDLAEIGVQIDEAARLESPEAAGDEAPNRDGNIPGSARNKGKKKNDQKNEEKESQKYTAAALLKNQASELLSNAQTKWNSALLKAETVFNKSNRIIGYLVENKDKWPSEVKMNGIEMANSTALSHFFNTQYGINEKAPQLAEWLSKSCSLSQQLNQLQNQH</sequence>
<dbReference type="Proteomes" id="UP001470230">
    <property type="component" value="Unassembled WGS sequence"/>
</dbReference>
<dbReference type="EMBL" id="JAPFFF010000006">
    <property type="protein sequence ID" value="KAK8887597.1"/>
    <property type="molecule type" value="Genomic_DNA"/>
</dbReference>
<feature type="compositionally biased region" description="Basic and acidic residues" evidence="1">
    <location>
        <begin position="1648"/>
        <end position="1664"/>
    </location>
</feature>
<evidence type="ECO:0000313" key="2">
    <source>
        <dbReference type="EMBL" id="KAK8887597.1"/>
    </source>
</evidence>
<reference evidence="2 3" key="1">
    <citation type="submission" date="2024-04" db="EMBL/GenBank/DDBJ databases">
        <title>Tritrichomonas musculus Genome.</title>
        <authorList>
            <person name="Alves-Ferreira E."/>
            <person name="Grigg M."/>
            <person name="Lorenzi H."/>
            <person name="Galac M."/>
        </authorList>
    </citation>
    <scope>NUCLEOTIDE SEQUENCE [LARGE SCALE GENOMIC DNA]</scope>
    <source>
        <strain evidence="2 3">EAF2021</strain>
    </source>
</reference>
<evidence type="ECO:0008006" key="4">
    <source>
        <dbReference type="Google" id="ProtNLM"/>
    </source>
</evidence>
<feature type="compositionally biased region" description="Basic and acidic residues" evidence="1">
    <location>
        <begin position="973"/>
        <end position="984"/>
    </location>
</feature>
<feature type="region of interest" description="Disordered" evidence="1">
    <location>
        <begin position="1633"/>
        <end position="1670"/>
    </location>
</feature>
<evidence type="ECO:0000313" key="3">
    <source>
        <dbReference type="Proteomes" id="UP001470230"/>
    </source>
</evidence>
<protein>
    <recommendedName>
        <fullName evidence="4">Non-specific serine/threonine protein kinase</fullName>
    </recommendedName>
</protein>
<feature type="region of interest" description="Disordered" evidence="1">
    <location>
        <begin position="2236"/>
        <end position="2263"/>
    </location>
</feature>
<comment type="caution">
    <text evidence="2">The sequence shown here is derived from an EMBL/GenBank/DDBJ whole genome shotgun (WGS) entry which is preliminary data.</text>
</comment>
<dbReference type="PANTHER" id="PTHR33487">
    <property type="entry name" value="CILIA- AND FLAGELLA-ASSOCIATED PROTEIN 54"/>
    <property type="match status" value="1"/>
</dbReference>
<feature type="region of interest" description="Disordered" evidence="1">
    <location>
        <begin position="973"/>
        <end position="1012"/>
    </location>
</feature>
<name>A0ABR2KAU1_9EUKA</name>
<feature type="compositionally biased region" description="Polar residues" evidence="1">
    <location>
        <begin position="2183"/>
        <end position="2199"/>
    </location>
</feature>
<proteinExistence type="predicted"/>
<keyword evidence="3" id="KW-1185">Reference proteome</keyword>
<feature type="region of interest" description="Disordered" evidence="1">
    <location>
        <begin position="2300"/>
        <end position="2338"/>
    </location>
</feature>
<feature type="compositionally biased region" description="Polar residues" evidence="1">
    <location>
        <begin position="2244"/>
        <end position="2256"/>
    </location>
</feature>